<feature type="region of interest" description="Disordered" evidence="1">
    <location>
        <begin position="38"/>
        <end position="59"/>
    </location>
</feature>
<dbReference type="Pfam" id="PF24864">
    <property type="entry name" value="DUF7730"/>
    <property type="match status" value="1"/>
</dbReference>
<proteinExistence type="predicted"/>
<dbReference type="GeneID" id="54301048"/>
<sequence>MTLTWDPPIRRVRPPPAVDRPNRFRFLGKRITTLIGRPLGDGPTALPVPHPRPRPLTPTTEDDLGMHEQMQSPFFGRLPLDIRLRLYEVLFGKRVVHIGMEYDYPIRKGNGHGGYESRWPREKAGQRREWRWRSCVCCRGSNNLCKDKCTGECGYRDNQYCEENGVAKNPEKCRVDARWILVCRKAYYEGIAVLYETNTFTMRYAIHKTPPIAVPLGHEVPYYHRALDWYRVSTSSIPSIPDCNDYENPGCWRQLSIISLALPTNHFGSITSLEITHWGIIWPPDPGQPHELQCYENTWREMLLPRLRRLRVHLETWYYEGYGVVSPRIEAAWFSVVDDIIRSRNLHLEFMVPDSWLFALNTRNAEPLTGSRGPHDRFWRSVDSVEGAGNSSKGLGYFVVGTWDMNPNRMSNW</sequence>
<feature type="domain" description="DUF7730" evidence="2">
    <location>
        <begin position="67"/>
        <end position="207"/>
    </location>
</feature>
<keyword evidence="4" id="KW-1185">Reference proteome</keyword>
<dbReference type="PANTHER" id="PTHR38790">
    <property type="entry name" value="2EXR DOMAIN-CONTAINING PROTEIN-RELATED"/>
    <property type="match status" value="1"/>
</dbReference>
<protein>
    <recommendedName>
        <fullName evidence="2">DUF7730 domain-containing protein</fullName>
    </recommendedName>
</protein>
<evidence type="ECO:0000256" key="1">
    <source>
        <dbReference type="SAM" id="MobiDB-lite"/>
    </source>
</evidence>
<evidence type="ECO:0000313" key="3">
    <source>
        <dbReference type="EMBL" id="KAF2137358.1"/>
    </source>
</evidence>
<dbReference type="AlphaFoldDB" id="A0A6A6B1A0"/>
<dbReference type="EMBL" id="ML995503">
    <property type="protein sequence ID" value="KAF2137358.1"/>
    <property type="molecule type" value="Genomic_DNA"/>
</dbReference>
<accession>A0A6A6B1A0</accession>
<name>A0A6A6B1A0_9PEZI</name>
<dbReference type="InterPro" id="IPR056632">
    <property type="entry name" value="DUF7730"/>
</dbReference>
<feature type="compositionally biased region" description="Pro residues" evidence="1">
    <location>
        <begin position="46"/>
        <end position="56"/>
    </location>
</feature>
<organism evidence="3 4">
    <name type="scientific">Aplosporella prunicola CBS 121167</name>
    <dbReference type="NCBI Taxonomy" id="1176127"/>
    <lineage>
        <taxon>Eukaryota</taxon>
        <taxon>Fungi</taxon>
        <taxon>Dikarya</taxon>
        <taxon>Ascomycota</taxon>
        <taxon>Pezizomycotina</taxon>
        <taxon>Dothideomycetes</taxon>
        <taxon>Dothideomycetes incertae sedis</taxon>
        <taxon>Botryosphaeriales</taxon>
        <taxon>Aplosporellaceae</taxon>
        <taxon>Aplosporella</taxon>
    </lineage>
</organism>
<reference evidence="3" key="1">
    <citation type="journal article" date="2020" name="Stud. Mycol.">
        <title>101 Dothideomycetes genomes: a test case for predicting lifestyles and emergence of pathogens.</title>
        <authorList>
            <person name="Haridas S."/>
            <person name="Albert R."/>
            <person name="Binder M."/>
            <person name="Bloem J."/>
            <person name="Labutti K."/>
            <person name="Salamov A."/>
            <person name="Andreopoulos B."/>
            <person name="Baker S."/>
            <person name="Barry K."/>
            <person name="Bills G."/>
            <person name="Bluhm B."/>
            <person name="Cannon C."/>
            <person name="Castanera R."/>
            <person name="Culley D."/>
            <person name="Daum C."/>
            <person name="Ezra D."/>
            <person name="Gonzalez J."/>
            <person name="Henrissat B."/>
            <person name="Kuo A."/>
            <person name="Liang C."/>
            <person name="Lipzen A."/>
            <person name="Lutzoni F."/>
            <person name="Magnuson J."/>
            <person name="Mondo S."/>
            <person name="Nolan M."/>
            <person name="Ohm R."/>
            <person name="Pangilinan J."/>
            <person name="Park H.-J."/>
            <person name="Ramirez L."/>
            <person name="Alfaro M."/>
            <person name="Sun H."/>
            <person name="Tritt A."/>
            <person name="Yoshinaga Y."/>
            <person name="Zwiers L.-H."/>
            <person name="Turgeon B."/>
            <person name="Goodwin S."/>
            <person name="Spatafora J."/>
            <person name="Crous P."/>
            <person name="Grigoriev I."/>
        </authorList>
    </citation>
    <scope>NUCLEOTIDE SEQUENCE</scope>
    <source>
        <strain evidence="3">CBS 121167</strain>
    </source>
</reference>
<dbReference type="Proteomes" id="UP000799438">
    <property type="component" value="Unassembled WGS sequence"/>
</dbReference>
<gene>
    <name evidence="3" type="ORF">K452DRAFT_312371</name>
</gene>
<dbReference type="OrthoDB" id="4757095at2759"/>
<dbReference type="PANTHER" id="PTHR38790:SF4">
    <property type="entry name" value="2EXR DOMAIN-CONTAINING PROTEIN"/>
    <property type="match status" value="1"/>
</dbReference>
<evidence type="ECO:0000259" key="2">
    <source>
        <dbReference type="Pfam" id="PF24864"/>
    </source>
</evidence>
<evidence type="ECO:0000313" key="4">
    <source>
        <dbReference type="Proteomes" id="UP000799438"/>
    </source>
</evidence>
<dbReference type="RefSeq" id="XP_033393076.1">
    <property type="nucleotide sequence ID" value="XM_033543551.1"/>
</dbReference>